<evidence type="ECO:0000313" key="3">
    <source>
        <dbReference type="Proteomes" id="UP001209535"/>
    </source>
</evidence>
<proteinExistence type="predicted"/>
<organism evidence="2 3">
    <name type="scientific">Albidovulum salinarum</name>
    <dbReference type="NCBI Taxonomy" id="2984153"/>
    <lineage>
        <taxon>Bacteria</taxon>
        <taxon>Pseudomonadati</taxon>
        <taxon>Pseudomonadota</taxon>
        <taxon>Alphaproteobacteria</taxon>
        <taxon>Rhodobacterales</taxon>
        <taxon>Paracoccaceae</taxon>
        <taxon>Albidovulum</taxon>
    </lineage>
</organism>
<dbReference type="EMBL" id="JAOVQO010000001">
    <property type="protein sequence ID" value="MCU9846716.1"/>
    <property type="molecule type" value="Genomic_DNA"/>
</dbReference>
<keyword evidence="1" id="KW-0812">Transmembrane</keyword>
<protein>
    <submittedName>
        <fullName evidence="2">Uncharacterized protein</fullName>
    </submittedName>
</protein>
<comment type="caution">
    <text evidence="2">The sequence shown here is derived from an EMBL/GenBank/DDBJ whole genome shotgun (WGS) entry which is preliminary data.</text>
</comment>
<keyword evidence="1" id="KW-0472">Membrane</keyword>
<feature type="transmembrane region" description="Helical" evidence="1">
    <location>
        <begin position="35"/>
        <end position="56"/>
    </location>
</feature>
<name>A0ABT2WYG3_9RHOB</name>
<keyword evidence="3" id="KW-1185">Reference proteome</keyword>
<keyword evidence="1" id="KW-1133">Transmembrane helix</keyword>
<reference evidence="2 3" key="1">
    <citation type="submission" date="2022-10" db="EMBL/GenBank/DDBJ databases">
        <title>Defluviimonas sp. nov., isolated from ocean surface sediments.</title>
        <authorList>
            <person name="He W."/>
            <person name="Wang L."/>
            <person name="Zhang D.-F."/>
        </authorList>
    </citation>
    <scope>NUCLEOTIDE SEQUENCE [LARGE SCALE GENOMIC DNA]</scope>
    <source>
        <strain evidence="2 3">WL0024</strain>
    </source>
</reference>
<dbReference type="Proteomes" id="UP001209535">
    <property type="component" value="Unassembled WGS sequence"/>
</dbReference>
<gene>
    <name evidence="2" type="ORF">OEZ60_01710</name>
</gene>
<sequence>MGWLFVVLGLLMVLGSVLSMTFSPEPASGDPYFDAGSVVGQVVAMLLPFLIAYFLLRNPRS</sequence>
<evidence type="ECO:0000313" key="2">
    <source>
        <dbReference type="EMBL" id="MCU9846716.1"/>
    </source>
</evidence>
<evidence type="ECO:0000256" key="1">
    <source>
        <dbReference type="SAM" id="Phobius"/>
    </source>
</evidence>
<dbReference type="RefSeq" id="WP_263332582.1">
    <property type="nucleotide sequence ID" value="NZ_JAOVQO010000001.1"/>
</dbReference>
<accession>A0ABT2WYG3</accession>